<evidence type="ECO:0000313" key="5">
    <source>
        <dbReference type="EMBL" id="KAK5625551.1"/>
    </source>
</evidence>
<evidence type="ECO:0000256" key="2">
    <source>
        <dbReference type="RuleBase" id="RU365075"/>
    </source>
</evidence>
<comment type="similarity">
    <text evidence="2">Belongs to the COG6 family.</text>
</comment>
<dbReference type="PANTHER" id="PTHR21506">
    <property type="entry name" value="COMPONENT OF OLIGOMERIC GOLGI COMPLEX 6"/>
    <property type="match status" value="1"/>
</dbReference>
<dbReference type="Proteomes" id="UP001305414">
    <property type="component" value="Unassembled WGS sequence"/>
</dbReference>
<proteinExistence type="inferred from homology"/>
<comment type="subcellular location">
    <subcellularLocation>
        <location evidence="2">Golgi apparatus membrane</location>
        <topology evidence="2">Peripheral membrane protein</topology>
    </subcellularLocation>
</comment>
<evidence type="ECO:0000259" key="4">
    <source>
        <dbReference type="Pfam" id="PF06419"/>
    </source>
</evidence>
<gene>
    <name evidence="5" type="ORF">RRF57_001267</name>
</gene>
<keyword evidence="2" id="KW-0333">Golgi apparatus</keyword>
<keyword evidence="2" id="KW-0472">Membrane</keyword>
<evidence type="ECO:0000256" key="3">
    <source>
        <dbReference type="SAM" id="MobiDB-lite"/>
    </source>
</evidence>
<comment type="function">
    <text evidence="1">Acts as a component of the peripheral membrane COG complex that is involved in intra-Golgi protein trafficking. COG is located at the cis-Golgi, and regulates tethering of retrograde intra-Golgi vesicles and possibly a number of other membrane trafficking events.</text>
</comment>
<evidence type="ECO:0000313" key="6">
    <source>
        <dbReference type="Proteomes" id="UP001305414"/>
    </source>
</evidence>
<accession>A0AAN7Z617</accession>
<dbReference type="GO" id="GO:0006891">
    <property type="term" value="P:intra-Golgi vesicle-mediated transport"/>
    <property type="evidence" value="ECO:0007669"/>
    <property type="project" value="UniProtKB-UniRule"/>
</dbReference>
<dbReference type="GO" id="GO:0000139">
    <property type="term" value="C:Golgi membrane"/>
    <property type="evidence" value="ECO:0007669"/>
    <property type="project" value="UniProtKB-SubCell"/>
</dbReference>
<dbReference type="PANTHER" id="PTHR21506:SF0">
    <property type="entry name" value="CONSERVED OLIGOMERIC GOLGI COMPLEX SUBUNIT 6"/>
    <property type="match status" value="1"/>
</dbReference>
<sequence length="116" mass="12496">MASNGLGLQLPQRDATSPGPISPGVSLAPGQPSRVMNPISSKVTSVLSTSYADSEFREALVLLDERGISNSAETRRQLRLDVQKEVIDGNGQIINEFGRVADVSWRTIRLMNGMGN</sequence>
<comment type="subunit">
    <text evidence="2">Component of the conserved oligomeric Golgi complex.</text>
</comment>
<dbReference type="InterPro" id="IPR048368">
    <property type="entry name" value="COG6_N"/>
</dbReference>
<comment type="function">
    <text evidence="2">Acts as component of the peripheral membrane COG complex that is involved in intra-Golgi protein trafficking. COG is located at the cis-Golgi, and regulates tethering of retrograde intra-Golgi vesicles and possibly a number of other membrane trafficking events.</text>
</comment>
<reference evidence="5 6" key="1">
    <citation type="submission" date="2023-10" db="EMBL/GenBank/DDBJ databases">
        <title>Draft genome sequence of Xylaria bambusicola isolate GMP-LS, the root and basal stem rot pathogen of sugarcane in Indonesia.</title>
        <authorList>
            <person name="Selvaraj P."/>
            <person name="Muralishankar V."/>
            <person name="Muruganantham S."/>
            <person name="Sp S."/>
            <person name="Haryani S."/>
            <person name="Lau K.J.X."/>
            <person name="Naqvi N.I."/>
        </authorList>
    </citation>
    <scope>NUCLEOTIDE SEQUENCE [LARGE SCALE GENOMIC DNA]</scope>
    <source>
        <strain evidence="5">GMP-LS</strain>
    </source>
</reference>
<evidence type="ECO:0000256" key="1">
    <source>
        <dbReference type="ARBA" id="ARBA00043873"/>
    </source>
</evidence>
<dbReference type="GO" id="GO:0015031">
    <property type="term" value="P:protein transport"/>
    <property type="evidence" value="ECO:0007669"/>
    <property type="project" value="UniProtKB-KW"/>
</dbReference>
<feature type="region of interest" description="Disordered" evidence="3">
    <location>
        <begin position="1"/>
        <end position="33"/>
    </location>
</feature>
<keyword evidence="2" id="KW-0653">Protein transport</keyword>
<dbReference type="EMBL" id="JAWHQM010000002">
    <property type="protein sequence ID" value="KAK5625551.1"/>
    <property type="molecule type" value="Genomic_DNA"/>
</dbReference>
<protein>
    <recommendedName>
        <fullName evidence="2">Conserved oligomeric Golgi complex subunit 6</fullName>
        <shortName evidence="2">COG complex subunit 6</shortName>
    </recommendedName>
    <alternativeName>
        <fullName evidence="2">Component of oligomeric Golgi complex 6</fullName>
    </alternativeName>
</protein>
<dbReference type="AlphaFoldDB" id="A0AAN7Z617"/>
<dbReference type="InterPro" id="IPR010490">
    <property type="entry name" value="COG6"/>
</dbReference>
<name>A0AAN7Z617_9PEZI</name>
<organism evidence="5 6">
    <name type="scientific">Xylaria bambusicola</name>
    <dbReference type="NCBI Taxonomy" id="326684"/>
    <lineage>
        <taxon>Eukaryota</taxon>
        <taxon>Fungi</taxon>
        <taxon>Dikarya</taxon>
        <taxon>Ascomycota</taxon>
        <taxon>Pezizomycotina</taxon>
        <taxon>Sordariomycetes</taxon>
        <taxon>Xylariomycetidae</taxon>
        <taxon>Xylariales</taxon>
        <taxon>Xylariaceae</taxon>
        <taxon>Xylaria</taxon>
    </lineage>
</organism>
<comment type="caution">
    <text evidence="5">The sequence shown here is derived from an EMBL/GenBank/DDBJ whole genome shotgun (WGS) entry which is preliminary data.</text>
</comment>
<dbReference type="Pfam" id="PF06419">
    <property type="entry name" value="COG6_N"/>
    <property type="match status" value="1"/>
</dbReference>
<dbReference type="GO" id="GO:0017119">
    <property type="term" value="C:Golgi transport complex"/>
    <property type="evidence" value="ECO:0007669"/>
    <property type="project" value="UniProtKB-UniRule"/>
</dbReference>
<feature type="domain" description="Conserved oligomeric complex COG6 N-terminal" evidence="4">
    <location>
        <begin position="63"/>
        <end position="101"/>
    </location>
</feature>
<keyword evidence="2" id="KW-0813">Transport</keyword>
<keyword evidence="6" id="KW-1185">Reference proteome</keyword>